<evidence type="ECO:0000256" key="1">
    <source>
        <dbReference type="SAM" id="MobiDB-lite"/>
    </source>
</evidence>
<evidence type="ECO:0000313" key="2">
    <source>
        <dbReference type="EMBL" id="KAJ9605547.1"/>
    </source>
</evidence>
<dbReference type="AlphaFoldDB" id="A0AA38X2G5"/>
<protein>
    <submittedName>
        <fullName evidence="2">Uncharacterized protein</fullName>
    </submittedName>
</protein>
<feature type="region of interest" description="Disordered" evidence="1">
    <location>
        <begin position="239"/>
        <end position="271"/>
    </location>
</feature>
<keyword evidence="3" id="KW-1185">Reference proteome</keyword>
<name>A0AA38X2G5_9EURO</name>
<feature type="compositionally biased region" description="Basic and acidic residues" evidence="1">
    <location>
        <begin position="102"/>
        <end position="114"/>
    </location>
</feature>
<comment type="caution">
    <text evidence="2">The sequence shown here is derived from an EMBL/GenBank/DDBJ whole genome shotgun (WGS) entry which is preliminary data.</text>
</comment>
<sequence>MKGSKNPNLGAQEDHSDSEYINDDSPSPVTGARGQPEPTHPTFGTYRPPTLGEYEGGTVRAPMAPASTTTGQPAHPLQTLGNRGTGSGPREPRTRAAVPPSDPHERVPRDHRFDQGVGQIGDGVGSGRNWLIHRDRDREPVLRAPLRIVRTKRDPIHQQNGSTYPGADVVIPAGTTLSQVCEKYPRHVWGEMLRIFISERWDARRIWELLPPNARNNAVNRPWNYIQAAMGREIDLMTQEETGVRRVPPKKKSPAPTAEEGRKALDQELNEVDDNDLARESIASDDNHPANDPYNRMDVKWANRLDVPQLIEMTRQYRELGVNAELARILVTYNAGGERDAERAWRRRHNAWARRFLGDFELRFGEPLESREPIEMIRQLFMRLNARMLGETHDNYNDRVNWNVWSHYAGVVQGLQDAAEADYRDLIRAELERDAAMTAEVRSGMVEEEDVNEDE</sequence>
<proteinExistence type="predicted"/>
<dbReference type="EMBL" id="JAPDRK010000016">
    <property type="protein sequence ID" value="KAJ9605547.1"/>
    <property type="molecule type" value="Genomic_DNA"/>
</dbReference>
<accession>A0AA38X2G5</accession>
<dbReference type="Proteomes" id="UP001172673">
    <property type="component" value="Unassembled WGS sequence"/>
</dbReference>
<evidence type="ECO:0000313" key="3">
    <source>
        <dbReference type="Proteomes" id="UP001172673"/>
    </source>
</evidence>
<reference evidence="2" key="1">
    <citation type="submission" date="2022-10" db="EMBL/GenBank/DDBJ databases">
        <title>Culturing micro-colonial fungi from biological soil crusts in the Mojave desert and describing Neophaeococcomyces mojavensis, and introducing the new genera and species Taxawa tesnikishii.</title>
        <authorList>
            <person name="Kurbessoian T."/>
            <person name="Stajich J.E."/>
        </authorList>
    </citation>
    <scope>NUCLEOTIDE SEQUENCE</scope>
    <source>
        <strain evidence="2">TK_41</strain>
    </source>
</reference>
<feature type="region of interest" description="Disordered" evidence="1">
    <location>
        <begin position="1"/>
        <end position="125"/>
    </location>
</feature>
<gene>
    <name evidence="2" type="ORF">H2200_010204</name>
</gene>
<organism evidence="2 3">
    <name type="scientific">Cladophialophora chaetospira</name>
    <dbReference type="NCBI Taxonomy" id="386627"/>
    <lineage>
        <taxon>Eukaryota</taxon>
        <taxon>Fungi</taxon>
        <taxon>Dikarya</taxon>
        <taxon>Ascomycota</taxon>
        <taxon>Pezizomycotina</taxon>
        <taxon>Eurotiomycetes</taxon>
        <taxon>Chaetothyriomycetidae</taxon>
        <taxon>Chaetothyriales</taxon>
        <taxon>Herpotrichiellaceae</taxon>
        <taxon>Cladophialophora</taxon>
    </lineage>
</organism>